<dbReference type="InterPro" id="IPR029068">
    <property type="entry name" value="Glyas_Bleomycin-R_OHBP_Dase"/>
</dbReference>
<feature type="domain" description="VOC" evidence="1">
    <location>
        <begin position="2"/>
        <end position="129"/>
    </location>
</feature>
<evidence type="ECO:0000313" key="3">
    <source>
        <dbReference type="Proteomes" id="UP000222106"/>
    </source>
</evidence>
<dbReference type="Pfam" id="PF00903">
    <property type="entry name" value="Glyoxalase"/>
    <property type="match status" value="1"/>
</dbReference>
<dbReference type="InterPro" id="IPR004360">
    <property type="entry name" value="Glyas_Fos-R_dOase_dom"/>
</dbReference>
<dbReference type="Proteomes" id="UP000222106">
    <property type="component" value="Unassembled WGS sequence"/>
</dbReference>
<dbReference type="Gene3D" id="3.10.180.10">
    <property type="entry name" value="2,3-Dihydroxybiphenyl 1,2-Dioxygenase, domain 1"/>
    <property type="match status" value="1"/>
</dbReference>
<accession>A0A2A9EMV3</accession>
<evidence type="ECO:0000259" key="1">
    <source>
        <dbReference type="PROSITE" id="PS51819"/>
    </source>
</evidence>
<gene>
    <name evidence="2" type="ORF">ATJ97_2085</name>
</gene>
<reference evidence="2 3" key="1">
    <citation type="submission" date="2017-10" db="EMBL/GenBank/DDBJ databases">
        <title>Sequencing the genomes of 1000 actinobacteria strains.</title>
        <authorList>
            <person name="Klenk H.-P."/>
        </authorList>
    </citation>
    <scope>NUCLEOTIDE SEQUENCE [LARGE SCALE GENOMIC DNA]</scope>
    <source>
        <strain evidence="2 3">DSM 21838</strain>
    </source>
</reference>
<keyword evidence="3" id="KW-1185">Reference proteome</keyword>
<keyword evidence="2" id="KW-0223">Dioxygenase</keyword>
<evidence type="ECO:0000313" key="2">
    <source>
        <dbReference type="EMBL" id="PFG39575.1"/>
    </source>
</evidence>
<protein>
    <submittedName>
        <fullName evidence="2">Catechol 2,3-dioxygenase-like lactoylglutathione lyase family enzyme</fullName>
    </submittedName>
</protein>
<dbReference type="InterPro" id="IPR037523">
    <property type="entry name" value="VOC_core"/>
</dbReference>
<organism evidence="2 3">
    <name type="scientific">Georgenia soli</name>
    <dbReference type="NCBI Taxonomy" id="638953"/>
    <lineage>
        <taxon>Bacteria</taxon>
        <taxon>Bacillati</taxon>
        <taxon>Actinomycetota</taxon>
        <taxon>Actinomycetes</taxon>
        <taxon>Micrococcales</taxon>
        <taxon>Bogoriellaceae</taxon>
        <taxon>Georgenia</taxon>
    </lineage>
</organism>
<keyword evidence="2" id="KW-0456">Lyase</keyword>
<dbReference type="GO" id="GO:0051213">
    <property type="term" value="F:dioxygenase activity"/>
    <property type="evidence" value="ECO:0007669"/>
    <property type="project" value="UniProtKB-KW"/>
</dbReference>
<proteinExistence type="predicted"/>
<dbReference type="AlphaFoldDB" id="A0A2A9EMV3"/>
<dbReference type="CDD" id="cd07263">
    <property type="entry name" value="VOC_like"/>
    <property type="match status" value="1"/>
</dbReference>
<dbReference type="SUPFAM" id="SSF54593">
    <property type="entry name" value="Glyoxalase/Bleomycin resistance protein/Dihydroxybiphenyl dioxygenase"/>
    <property type="match status" value="1"/>
</dbReference>
<dbReference type="PANTHER" id="PTHR36437">
    <property type="entry name" value="GLYOXALASE/BLEOMYCIN RESISTANCE PROTEIN/DIOXYGENASE"/>
    <property type="match status" value="1"/>
</dbReference>
<name>A0A2A9EMV3_9MICO</name>
<dbReference type="PROSITE" id="PS51819">
    <property type="entry name" value="VOC"/>
    <property type="match status" value="1"/>
</dbReference>
<dbReference type="PANTHER" id="PTHR36437:SF2">
    <property type="entry name" value="GLYOXALASE_BLEOMYCIN RESISTANCE PROTEIN_DIOXYGENASE"/>
    <property type="match status" value="1"/>
</dbReference>
<sequence length="130" mass="14047">MPRIHVMSVFVDDQQKALEFYTDTLGFMPKNDVPAGAFRWLTVVGADEPDGVELLLEPDEHPAAKAFKAALMEDGIPAASFAVDDLDATYEELTAKGVRFTQEPTPMGPGLKTAVLDDTCGNLIMLSSMA</sequence>
<keyword evidence="2" id="KW-0560">Oxidoreductase</keyword>
<comment type="caution">
    <text evidence="2">The sequence shown here is derived from an EMBL/GenBank/DDBJ whole genome shotgun (WGS) entry which is preliminary data.</text>
</comment>
<dbReference type="EMBL" id="PDJI01000004">
    <property type="protein sequence ID" value="PFG39575.1"/>
    <property type="molecule type" value="Genomic_DNA"/>
</dbReference>
<dbReference type="GO" id="GO:0016829">
    <property type="term" value="F:lyase activity"/>
    <property type="evidence" value="ECO:0007669"/>
    <property type="project" value="UniProtKB-KW"/>
</dbReference>